<evidence type="ECO:0000256" key="3">
    <source>
        <dbReference type="ARBA" id="ARBA00022692"/>
    </source>
</evidence>
<dbReference type="AlphaFoldDB" id="A0A1G7CZ15"/>
<comment type="subcellular location">
    <subcellularLocation>
        <location evidence="1">Cell membrane</location>
        <topology evidence="1">Multi-pass membrane protein</topology>
    </subcellularLocation>
</comment>
<dbReference type="GO" id="GO:0005886">
    <property type="term" value="C:plasma membrane"/>
    <property type="evidence" value="ECO:0007669"/>
    <property type="project" value="UniProtKB-SubCell"/>
</dbReference>
<sequence length="203" mass="20867">MTFASAYLAGVALGLSLILAIGAQNAFVLRQGLRGEHVLAVVLTCALSDAVLITAGVSGFAALAQAAPWIAPVLRWGGAAFLVIYGAKALLAAWRGGEALRAADDGAAGLRRAVLTCLALTWLNPHVYLDTLVLLGSIASRFVGVEAAFGVGAVSASFLFFFALGYGARLLRPVFAKPAAWRVLDAGIAVVMWSIAAGLVWGG</sequence>
<dbReference type="Proteomes" id="UP000198922">
    <property type="component" value="Unassembled WGS sequence"/>
</dbReference>
<evidence type="ECO:0000313" key="8">
    <source>
        <dbReference type="Proteomes" id="UP000198922"/>
    </source>
</evidence>
<evidence type="ECO:0000256" key="1">
    <source>
        <dbReference type="ARBA" id="ARBA00004651"/>
    </source>
</evidence>
<dbReference type="STRING" id="521013.SAMN04488567_1707"/>
<evidence type="ECO:0000256" key="2">
    <source>
        <dbReference type="ARBA" id="ARBA00022475"/>
    </source>
</evidence>
<accession>A0A1G7CZ15</accession>
<feature type="transmembrane region" description="Helical" evidence="6">
    <location>
        <begin position="179"/>
        <end position="201"/>
    </location>
</feature>
<dbReference type="OrthoDB" id="5638726at2"/>
<keyword evidence="8" id="KW-1185">Reference proteome</keyword>
<keyword evidence="2" id="KW-1003">Cell membrane</keyword>
<evidence type="ECO:0000256" key="6">
    <source>
        <dbReference type="SAM" id="Phobius"/>
    </source>
</evidence>
<reference evidence="8" key="1">
    <citation type="submission" date="2016-10" db="EMBL/GenBank/DDBJ databases">
        <authorList>
            <person name="Varghese N."/>
            <person name="Submissions S."/>
        </authorList>
    </citation>
    <scope>NUCLEOTIDE SEQUENCE [LARGE SCALE GENOMIC DNA]</scope>
    <source>
        <strain evidence="8">DSM 21424</strain>
    </source>
</reference>
<feature type="transmembrane region" description="Helical" evidence="6">
    <location>
        <begin position="109"/>
        <end position="127"/>
    </location>
</feature>
<feature type="transmembrane region" description="Helical" evidence="6">
    <location>
        <begin position="147"/>
        <end position="167"/>
    </location>
</feature>
<dbReference type="EMBL" id="FNAT01000002">
    <property type="protein sequence ID" value="SDE44557.1"/>
    <property type="molecule type" value="Genomic_DNA"/>
</dbReference>
<dbReference type="PANTHER" id="PTHR30086:SF20">
    <property type="entry name" value="ARGININE EXPORTER PROTEIN ARGO-RELATED"/>
    <property type="match status" value="1"/>
</dbReference>
<feature type="transmembrane region" description="Helical" evidence="6">
    <location>
        <begin position="39"/>
        <end position="64"/>
    </location>
</feature>
<organism evidence="7 8">
    <name type="scientific">Limimaricola pyoseonensis</name>
    <dbReference type="NCBI Taxonomy" id="521013"/>
    <lineage>
        <taxon>Bacteria</taxon>
        <taxon>Pseudomonadati</taxon>
        <taxon>Pseudomonadota</taxon>
        <taxon>Alphaproteobacteria</taxon>
        <taxon>Rhodobacterales</taxon>
        <taxon>Paracoccaceae</taxon>
        <taxon>Limimaricola</taxon>
    </lineage>
</organism>
<evidence type="ECO:0000256" key="5">
    <source>
        <dbReference type="ARBA" id="ARBA00023136"/>
    </source>
</evidence>
<dbReference type="RefSeq" id="WP_090111013.1">
    <property type="nucleotide sequence ID" value="NZ_FNAT01000002.1"/>
</dbReference>
<dbReference type="GO" id="GO:0015171">
    <property type="term" value="F:amino acid transmembrane transporter activity"/>
    <property type="evidence" value="ECO:0007669"/>
    <property type="project" value="TreeGrafter"/>
</dbReference>
<feature type="transmembrane region" description="Helical" evidence="6">
    <location>
        <begin position="76"/>
        <end position="97"/>
    </location>
</feature>
<dbReference type="InterPro" id="IPR001123">
    <property type="entry name" value="LeuE-type"/>
</dbReference>
<proteinExistence type="predicted"/>
<evidence type="ECO:0000313" key="7">
    <source>
        <dbReference type="EMBL" id="SDE44557.1"/>
    </source>
</evidence>
<feature type="transmembrane region" description="Helical" evidence="6">
    <location>
        <begin position="6"/>
        <end position="27"/>
    </location>
</feature>
<evidence type="ECO:0000256" key="4">
    <source>
        <dbReference type="ARBA" id="ARBA00022989"/>
    </source>
</evidence>
<keyword evidence="5 6" id="KW-0472">Membrane</keyword>
<name>A0A1G7CZ15_9RHOB</name>
<keyword evidence="3 6" id="KW-0812">Transmembrane</keyword>
<dbReference type="Pfam" id="PF01810">
    <property type="entry name" value="LysE"/>
    <property type="match status" value="1"/>
</dbReference>
<protein>
    <submittedName>
        <fullName evidence="7">L-lysine exporter family protein LysE/ArgO</fullName>
    </submittedName>
</protein>
<dbReference type="PANTHER" id="PTHR30086">
    <property type="entry name" value="ARGININE EXPORTER PROTEIN ARGO"/>
    <property type="match status" value="1"/>
</dbReference>
<keyword evidence="4 6" id="KW-1133">Transmembrane helix</keyword>
<gene>
    <name evidence="7" type="ORF">SAMN04488567_1707</name>
</gene>